<comment type="caution">
    <text evidence="2">The sequence shown here is derived from an EMBL/GenBank/DDBJ whole genome shotgun (WGS) entry which is preliminary data.</text>
</comment>
<accession>A0ABV6MPH1</accession>
<protein>
    <submittedName>
        <fullName evidence="2">YybH family protein</fullName>
    </submittedName>
</protein>
<evidence type="ECO:0000313" key="3">
    <source>
        <dbReference type="Proteomes" id="UP001589810"/>
    </source>
</evidence>
<dbReference type="Gene3D" id="3.10.450.50">
    <property type="match status" value="1"/>
</dbReference>
<sequence>MVTEEFLAEMLPRQLAAEQALCRGDAEPRGQTWSHADPVTVFGASKAPVRRGWDEVSGLFKEVAASFSGLDAYEFELVAAGASGDLAYTVGFEHKTAVINGRTVTYTLRVTHVYRREDGVWQTVHRHGDHVES</sequence>
<feature type="domain" description="SnoaL-like" evidence="1">
    <location>
        <begin position="20"/>
        <end position="128"/>
    </location>
</feature>
<reference evidence="2 3" key="1">
    <citation type="submission" date="2024-09" db="EMBL/GenBank/DDBJ databases">
        <authorList>
            <person name="Sun Q."/>
            <person name="Mori K."/>
        </authorList>
    </citation>
    <scope>NUCLEOTIDE SEQUENCE [LARGE SCALE GENOMIC DNA]</scope>
    <source>
        <strain evidence="2 3">TBRC 1432</strain>
    </source>
</reference>
<gene>
    <name evidence="2" type="ORF">ACFFH7_12020</name>
</gene>
<dbReference type="InterPro" id="IPR032710">
    <property type="entry name" value="NTF2-like_dom_sf"/>
</dbReference>
<evidence type="ECO:0000259" key="1">
    <source>
        <dbReference type="Pfam" id="PF13474"/>
    </source>
</evidence>
<evidence type="ECO:0000313" key="2">
    <source>
        <dbReference type="EMBL" id="MFC0542213.1"/>
    </source>
</evidence>
<dbReference type="Pfam" id="PF13474">
    <property type="entry name" value="SnoaL_3"/>
    <property type="match status" value="1"/>
</dbReference>
<organism evidence="2 3">
    <name type="scientific">Kutzneria chonburiensis</name>
    <dbReference type="NCBI Taxonomy" id="1483604"/>
    <lineage>
        <taxon>Bacteria</taxon>
        <taxon>Bacillati</taxon>
        <taxon>Actinomycetota</taxon>
        <taxon>Actinomycetes</taxon>
        <taxon>Pseudonocardiales</taxon>
        <taxon>Pseudonocardiaceae</taxon>
        <taxon>Kutzneria</taxon>
    </lineage>
</organism>
<dbReference type="EMBL" id="JBHLUD010000003">
    <property type="protein sequence ID" value="MFC0542213.1"/>
    <property type="molecule type" value="Genomic_DNA"/>
</dbReference>
<dbReference type="Proteomes" id="UP001589810">
    <property type="component" value="Unassembled WGS sequence"/>
</dbReference>
<name>A0ABV6MPH1_9PSEU</name>
<dbReference type="RefSeq" id="WP_273942981.1">
    <property type="nucleotide sequence ID" value="NZ_CP097263.1"/>
</dbReference>
<dbReference type="SUPFAM" id="SSF54427">
    <property type="entry name" value="NTF2-like"/>
    <property type="match status" value="1"/>
</dbReference>
<dbReference type="InterPro" id="IPR037401">
    <property type="entry name" value="SnoaL-like"/>
</dbReference>
<keyword evidence="3" id="KW-1185">Reference proteome</keyword>
<proteinExistence type="predicted"/>